<keyword evidence="2" id="KW-0812">Transmembrane</keyword>
<protein>
    <recommendedName>
        <fullName evidence="3">EF-hand domain-containing protein</fullName>
    </recommendedName>
</protein>
<dbReference type="AlphaFoldDB" id="A0A1F6ACJ7"/>
<dbReference type="PROSITE" id="PS50222">
    <property type="entry name" value="EF_HAND_2"/>
    <property type="match status" value="1"/>
</dbReference>
<proteinExistence type="predicted"/>
<dbReference type="Proteomes" id="UP000177092">
    <property type="component" value="Unassembled WGS sequence"/>
</dbReference>
<dbReference type="InterPro" id="IPR006530">
    <property type="entry name" value="YD"/>
</dbReference>
<dbReference type="InterPro" id="IPR002048">
    <property type="entry name" value="EF_hand_dom"/>
</dbReference>
<evidence type="ECO:0000313" key="5">
    <source>
        <dbReference type="Proteomes" id="UP000177092"/>
    </source>
</evidence>
<feature type="compositionally biased region" description="Polar residues" evidence="1">
    <location>
        <begin position="1"/>
        <end position="12"/>
    </location>
</feature>
<evidence type="ECO:0000256" key="2">
    <source>
        <dbReference type="SAM" id="Phobius"/>
    </source>
</evidence>
<dbReference type="Pfam" id="PF05593">
    <property type="entry name" value="RHS_repeat"/>
    <property type="match status" value="1"/>
</dbReference>
<sequence length="1205" mass="133781">MEPENNTPTKQDQYFVYSGQGEGNPAEGKRRFGGILNKLNRKLFIHLAIVLLLILGVSAGIVQRKKIMALAGRLGVFQTLKKAGIIKPSTSGYFNALSTQNLLYDFNNDGKVSGEDYSLLIKSLENKQRSKPKTLGIQAKLSPPPRGGKQVLSPENPAAADNLALPSLRGFGSDLFTGSTTISYPIEIPAYKANLSLGLSVSYSSSAVDDLYSGTESKWRNDANHPYQKQAGLFGLGWGMSAGGSIARDTSGTLEDESDDKFILSFAGGSANLTKESDDGFYSVWRTVPNQKLKVERWSRCKEYEYEGGNSLFVCRYRWTVTDAGGTKYYFGYPGTVDNWERPQDPENEYFDQGSGNDWFPLYDETADGPQGYTSWMIYGSNTKGYHALTYNWHLYQAESIYDQSGPPTQPPDCDGCEVEINYRYLFELGQHKGKSYVAAEYPYKITYGRHEVSFGKETRLDWQTHAGDQTDDEQTFISQNRINKIIVKTLDKVRKVYKFDYRYGWNPTKHNDDGDGIAEDGEIAGGQVIHSLLTKVTAYSGDPDTNPDRRLPSYTFSYGEDCGDFKGGCPLTAFVNSINDDQTQTPNDFFLKSADNGLNGKVAFEYWDGGSGNALAVKYCDADKETQDGDICRSDHAYNLQRHRIRATVSHDGMGNSVRTEFSYTGTGATQGLAFVTGYGDEWYQGQNCCHVRGGECQTGNPSGCRCPGDSETRVVAHEWDCVGGVNCNWDDINGQGCPSELPLDYYARCKNPSNNNRYICPGTVNAPNVTCVSNCRYQAEPFAGYEFLGYPEIESVVYEKNSTSDIAAKSKVFYHQAMETASCFKPSPLKGAVKQSLVYNADDLNRYQQQLQSFKVRFGTMFGTYDEKGDTELDSYCGSYELEETVSMVLATESVAKSIMPSPQLCTKSTVDYNNLDGSIDHYALPHKQIAWGKVDCTNPANDDTSDIAKYSFTEYTSPNEAKGLQPQPKESWISDTDVGVKYNHARTFYDQQAFGVLGNFGQVSRVSIMREGIPYSETTSYYNSSYPWQLDHQTDPLGKNSYIEYDNIHRAFVVRVKNPLNQSVISEYDFNTIDSSHPNYQDVLGNLVKVKDMNNETTTFVYDDFGRMTVTYLPGKAPGDTGVKPNLIASYYYFNDQDGLSSCNWSTNCLPDLGKQINGQYGPKMLVGQGTLIDENGSIGKISGSHVFYNGAGRSPDAGSLV</sequence>
<keyword evidence="2" id="KW-0472">Membrane</keyword>
<dbReference type="InterPro" id="IPR031325">
    <property type="entry name" value="RHS_repeat"/>
</dbReference>
<accession>A0A1F6ACJ7</accession>
<feature type="domain" description="EF-hand" evidence="3">
    <location>
        <begin position="103"/>
        <end position="127"/>
    </location>
</feature>
<evidence type="ECO:0000259" key="3">
    <source>
        <dbReference type="PROSITE" id="PS50222"/>
    </source>
</evidence>
<evidence type="ECO:0000256" key="1">
    <source>
        <dbReference type="SAM" id="MobiDB-lite"/>
    </source>
</evidence>
<comment type="caution">
    <text evidence="4">The sequence shown here is derived from an EMBL/GenBank/DDBJ whole genome shotgun (WGS) entry which is preliminary data.</text>
</comment>
<gene>
    <name evidence="4" type="ORF">A3D03_02110</name>
</gene>
<dbReference type="STRING" id="1798384.A3D03_02110"/>
<name>A0A1F6ACJ7_9BACT</name>
<dbReference type="NCBIfam" id="TIGR01643">
    <property type="entry name" value="YD_repeat_2x"/>
    <property type="match status" value="1"/>
</dbReference>
<dbReference type="GO" id="GO:0005509">
    <property type="term" value="F:calcium ion binding"/>
    <property type="evidence" value="ECO:0007669"/>
    <property type="project" value="InterPro"/>
</dbReference>
<reference evidence="4 5" key="1">
    <citation type="journal article" date="2016" name="Nat. Commun.">
        <title>Thousands of microbial genomes shed light on interconnected biogeochemical processes in an aquifer system.</title>
        <authorList>
            <person name="Anantharaman K."/>
            <person name="Brown C.T."/>
            <person name="Hug L.A."/>
            <person name="Sharon I."/>
            <person name="Castelle C.J."/>
            <person name="Probst A.J."/>
            <person name="Thomas B.C."/>
            <person name="Singh A."/>
            <person name="Wilkins M.J."/>
            <person name="Karaoz U."/>
            <person name="Brodie E.L."/>
            <person name="Williams K.H."/>
            <person name="Hubbard S.S."/>
            <person name="Banfield J.F."/>
        </authorList>
    </citation>
    <scope>NUCLEOTIDE SEQUENCE [LARGE SCALE GENOMIC DNA]</scope>
</reference>
<feature type="region of interest" description="Disordered" evidence="1">
    <location>
        <begin position="131"/>
        <end position="155"/>
    </location>
</feature>
<dbReference type="PROSITE" id="PS00018">
    <property type="entry name" value="EF_HAND_1"/>
    <property type="match status" value="1"/>
</dbReference>
<keyword evidence="2" id="KW-1133">Transmembrane helix</keyword>
<organism evidence="4 5">
    <name type="scientific">Candidatus Gottesmanbacteria bacterium RIFCSPHIGHO2_02_FULL_40_13</name>
    <dbReference type="NCBI Taxonomy" id="1798384"/>
    <lineage>
        <taxon>Bacteria</taxon>
        <taxon>Candidatus Gottesmaniibacteriota</taxon>
    </lineage>
</organism>
<feature type="transmembrane region" description="Helical" evidence="2">
    <location>
        <begin position="43"/>
        <end position="62"/>
    </location>
</feature>
<dbReference type="InterPro" id="IPR018247">
    <property type="entry name" value="EF_Hand_1_Ca_BS"/>
</dbReference>
<dbReference type="EMBL" id="MFJN01000009">
    <property type="protein sequence ID" value="OGG22133.1"/>
    <property type="molecule type" value="Genomic_DNA"/>
</dbReference>
<feature type="region of interest" description="Disordered" evidence="1">
    <location>
        <begin position="1"/>
        <end position="25"/>
    </location>
</feature>
<evidence type="ECO:0000313" key="4">
    <source>
        <dbReference type="EMBL" id="OGG22133.1"/>
    </source>
</evidence>